<proteinExistence type="predicted"/>
<reference evidence="2 3" key="1">
    <citation type="journal article" date="2013" name="Proc. Natl. Acad. Sci. U.S.A.">
        <title>Candidate phylum TM6 genome recovered from a hospital sink biofilm provides genomic insights into this uncultivated phylum.</title>
        <authorList>
            <person name="McLean J.S."/>
            <person name="Lombardo M.J."/>
            <person name="Badger J.H."/>
            <person name="Edlund A."/>
            <person name="Novotny M."/>
            <person name="Yee-Greenbaum J."/>
            <person name="Vyahhi N."/>
            <person name="Hall A.P."/>
            <person name="Yang Y."/>
            <person name="Dupont C.L."/>
            <person name="Ziegler M.G."/>
            <person name="Chitsaz H."/>
            <person name="Allen A.E."/>
            <person name="Yooseph S."/>
            <person name="Tesler G."/>
            <person name="Pevzner P.A."/>
            <person name="Friedman R.M."/>
            <person name="Nealson K.H."/>
            <person name="Venter J.C."/>
            <person name="Lasken R.S."/>
        </authorList>
    </citation>
    <scope>NUCLEOTIDE SEQUENCE [LARGE SCALE GENOMIC DNA]</scope>
    <source>
        <strain evidence="2 3">TM6SC1</strain>
    </source>
</reference>
<feature type="signal peptide" evidence="1">
    <location>
        <begin position="1"/>
        <end position="20"/>
    </location>
</feature>
<organism evidence="2 3">
    <name type="scientific">candidate division TM6 bacterium JCVI TM6SC1</name>
    <dbReference type="NCBI Taxonomy" id="1306947"/>
    <lineage>
        <taxon>Bacteria</taxon>
        <taxon>Candidatus Babelota</taxon>
        <taxon>Vermiphilus</taxon>
    </lineage>
</organism>
<dbReference type="STRING" id="1306947.J120_01670"/>
<evidence type="ECO:0000313" key="3">
    <source>
        <dbReference type="Proteomes" id="UP000032214"/>
    </source>
</evidence>
<keyword evidence="3" id="KW-1185">Reference proteome</keyword>
<protein>
    <submittedName>
        <fullName evidence="2">Uncharacterized protein</fullName>
    </submittedName>
</protein>
<dbReference type="EMBL" id="ARQD01000001">
    <property type="protein sequence ID" value="KIX85634.1"/>
    <property type="molecule type" value="Genomic_DNA"/>
</dbReference>
<dbReference type="Proteomes" id="UP000032214">
    <property type="component" value="Unassembled WGS sequence"/>
</dbReference>
<dbReference type="AlphaFoldDB" id="A0A0D2GQJ3"/>
<gene>
    <name evidence="2" type="ORF">J120_01670</name>
</gene>
<feature type="chain" id="PRO_5002242691" evidence="1">
    <location>
        <begin position="21"/>
        <end position="128"/>
    </location>
</feature>
<keyword evidence="1" id="KW-0732">Signal</keyword>
<sequence>MKFTKYLIYILAIVSSYANAYQFTVYNATAGDVYVELHAVARYQNPRNVIAPGKSWSTNTHAYCVNRVTAIGRSGPVQGLHKTHNVSGIACMGRSFTVRGLGSVRDVRGTVDSAGRPVFLNQSIAIEQ</sequence>
<evidence type="ECO:0000313" key="2">
    <source>
        <dbReference type="EMBL" id="KIX85634.1"/>
    </source>
</evidence>
<accession>A0A0D2GQJ3</accession>
<name>A0A0D2GQJ3_9BACT</name>
<evidence type="ECO:0000256" key="1">
    <source>
        <dbReference type="SAM" id="SignalP"/>
    </source>
</evidence>
<comment type="caution">
    <text evidence="2">The sequence shown here is derived from an EMBL/GenBank/DDBJ whole genome shotgun (WGS) entry which is preliminary data.</text>
</comment>